<organism evidence="2">
    <name type="scientific">Edaphobacter paludis</name>
    <dbReference type="NCBI Taxonomy" id="3035702"/>
    <lineage>
        <taxon>Bacteria</taxon>
        <taxon>Pseudomonadati</taxon>
        <taxon>Acidobacteriota</taxon>
        <taxon>Terriglobia</taxon>
        <taxon>Terriglobales</taxon>
        <taxon>Acidobacteriaceae</taxon>
        <taxon>Edaphobacter</taxon>
    </lineage>
</organism>
<name>A0AAU7D2F4_9BACT</name>
<dbReference type="Pfam" id="PF19570">
    <property type="entry name" value="DUF6088"/>
    <property type="match status" value="1"/>
</dbReference>
<dbReference type="InterPro" id="IPR045738">
    <property type="entry name" value="DUF6088"/>
</dbReference>
<proteinExistence type="predicted"/>
<dbReference type="AlphaFoldDB" id="A0AAU7D2F4"/>
<dbReference type="KEGG" id="epl:P4G45_06220"/>
<accession>A0AAU7D2F4</accession>
<evidence type="ECO:0000313" key="2">
    <source>
        <dbReference type="EMBL" id="XBH11315.1"/>
    </source>
</evidence>
<dbReference type="RefSeq" id="WP_348268805.1">
    <property type="nucleotide sequence ID" value="NZ_CP121194.1"/>
</dbReference>
<gene>
    <name evidence="2" type="ORF">P4G45_06220</name>
    <name evidence="3" type="ORF">P8936_06195</name>
</gene>
<protein>
    <submittedName>
        <fullName evidence="2">DUF6088 family protein</fullName>
    </submittedName>
</protein>
<reference evidence="2" key="1">
    <citation type="submission" date="2023-03" db="EMBL/GenBank/DDBJ databases">
        <title>Edaphobacter sp.</title>
        <authorList>
            <person name="Huber K.J."/>
            <person name="Papendorf J."/>
            <person name="Pilke C."/>
            <person name="Bunk B."/>
            <person name="Sproeer C."/>
            <person name="Pester M."/>
        </authorList>
    </citation>
    <scope>NUCLEOTIDE SEQUENCE</scope>
    <source>
        <strain evidence="2">DSM 109919</strain>
        <strain evidence="3">DSM 109920</strain>
    </source>
</reference>
<feature type="region of interest" description="Disordered" evidence="1">
    <location>
        <begin position="215"/>
        <end position="235"/>
    </location>
</feature>
<accession>A0AAU7DAK2</accession>
<evidence type="ECO:0000256" key="1">
    <source>
        <dbReference type="SAM" id="MobiDB-lite"/>
    </source>
</evidence>
<dbReference type="EMBL" id="CP121194">
    <property type="protein sequence ID" value="XBH11315.1"/>
    <property type="molecule type" value="Genomic_DNA"/>
</dbReference>
<dbReference type="EMBL" id="CP121195">
    <property type="protein sequence ID" value="XBH14744.1"/>
    <property type="molecule type" value="Genomic_DNA"/>
</dbReference>
<evidence type="ECO:0000313" key="3">
    <source>
        <dbReference type="EMBL" id="XBH14744.1"/>
    </source>
</evidence>
<sequence length="245" mass="26975">MSNTASSIPAAIRDRISAPTQPRVWTPEDFADLGPRTAVDQALHRLVASRNLRRIARGFYDIPQANRLTGKPTYPNPRDVIDALARKGKVRIVVDGLTAANDLGLTDAVPARIGVLTDGRLRPITLGNLTLDFQSAAPSRLYWAGRPAMRFVQALHWLRDMLPSDDGSLRKRLVSILKDPDHGHAIQNDLRGGLSAMPEWMRIIVRDLLQQVSAGAPPSVKKAKPARRAPAPPPIIQKKRVLLSR</sequence>